<dbReference type="STRING" id="9402.L5L2W3"/>
<evidence type="ECO:0000313" key="1">
    <source>
        <dbReference type="EMBL" id="ELK17967.1"/>
    </source>
</evidence>
<proteinExistence type="predicted"/>
<accession>L5L2W3</accession>
<dbReference type="InterPro" id="IPR039904">
    <property type="entry name" value="TRANK1"/>
</dbReference>
<dbReference type="InParanoid" id="L5L2W3"/>
<keyword evidence="2" id="KW-1185">Reference proteome</keyword>
<dbReference type="EMBL" id="KB030368">
    <property type="protein sequence ID" value="ELK17967.1"/>
    <property type="molecule type" value="Genomic_DNA"/>
</dbReference>
<gene>
    <name evidence="1" type="ORF">PAL_GLEAN10012816</name>
</gene>
<reference evidence="2" key="1">
    <citation type="journal article" date="2013" name="Science">
        <title>Comparative analysis of bat genomes provides insight into the evolution of flight and immunity.</title>
        <authorList>
            <person name="Zhang G."/>
            <person name="Cowled C."/>
            <person name="Shi Z."/>
            <person name="Huang Z."/>
            <person name="Bishop-Lilly K.A."/>
            <person name="Fang X."/>
            <person name="Wynne J.W."/>
            <person name="Xiong Z."/>
            <person name="Baker M.L."/>
            <person name="Zhao W."/>
            <person name="Tachedjian M."/>
            <person name="Zhu Y."/>
            <person name="Zhou P."/>
            <person name="Jiang X."/>
            <person name="Ng J."/>
            <person name="Yang L."/>
            <person name="Wu L."/>
            <person name="Xiao J."/>
            <person name="Feng Y."/>
            <person name="Chen Y."/>
            <person name="Sun X."/>
            <person name="Zhang Y."/>
            <person name="Marsh G.A."/>
            <person name="Crameri G."/>
            <person name="Broder C.C."/>
            <person name="Frey K.G."/>
            <person name="Wang L.F."/>
            <person name="Wang J."/>
        </authorList>
    </citation>
    <scope>NUCLEOTIDE SEQUENCE [LARGE SCALE GENOMIC DNA]</scope>
</reference>
<protein>
    <submittedName>
        <fullName evidence="1">Lupus brain antigen 1 like protein</fullName>
    </submittedName>
</protein>
<organism evidence="1 2">
    <name type="scientific">Pteropus alecto</name>
    <name type="common">Black flying fox</name>
    <dbReference type="NCBI Taxonomy" id="9402"/>
    <lineage>
        <taxon>Eukaryota</taxon>
        <taxon>Metazoa</taxon>
        <taxon>Chordata</taxon>
        <taxon>Craniata</taxon>
        <taxon>Vertebrata</taxon>
        <taxon>Euteleostomi</taxon>
        <taxon>Mammalia</taxon>
        <taxon>Eutheria</taxon>
        <taxon>Laurasiatheria</taxon>
        <taxon>Chiroptera</taxon>
        <taxon>Yinpterochiroptera</taxon>
        <taxon>Pteropodoidea</taxon>
        <taxon>Pteropodidae</taxon>
        <taxon>Pteropodinae</taxon>
        <taxon>Pteropus</taxon>
    </lineage>
</organism>
<evidence type="ECO:0000313" key="2">
    <source>
        <dbReference type="Proteomes" id="UP000010552"/>
    </source>
</evidence>
<dbReference type="PANTHER" id="PTHR21529">
    <property type="entry name" value="MAMMARY TURMOR VIRUS RECEPTOR HOMOLOG 1, 2 MTVR1, 2"/>
    <property type="match status" value="1"/>
</dbReference>
<dbReference type="PANTHER" id="PTHR21529:SF4">
    <property type="entry name" value="TPR AND ANKYRIN REPEAT-CONTAINING PROTEIN 1"/>
    <property type="match status" value="1"/>
</dbReference>
<dbReference type="AlphaFoldDB" id="L5L2W3"/>
<dbReference type="Proteomes" id="UP000010552">
    <property type="component" value="Unassembled WGS sequence"/>
</dbReference>
<name>L5L2W3_PTEAL</name>
<sequence>MEHIREETREPGTGNFKKADIDRTQCDLCGVKFTRGPENYFNPSKDFEGETSEAVAFPGAELDDKEDRERNSESYEQHIHLEGHQRQKMAYQIYSKFFHEKVDPAINEGKLVVQDIEQSMWIRNHPGSRLQSHIHQRKVQENIKKVSDMVEDLYRRKAWAGAEEVMTRLVNTLTPSVKDAREWLTKTEVCLKEEGIVQEDNYENEAEDFGELCPRRRRQKWRKQRKY</sequence>